<dbReference type="RefSeq" id="WP_136907484.1">
    <property type="nucleotide sequence ID" value="NZ_SWJZ01000056.1"/>
</dbReference>
<gene>
    <name evidence="2" type="ORF">FBT96_13450</name>
</gene>
<dbReference type="OrthoDB" id="9804695at2"/>
<name>A0A4U1JP22_RHOCA</name>
<dbReference type="EMBL" id="SWJZ01000056">
    <property type="protein sequence ID" value="TKD17710.1"/>
    <property type="molecule type" value="Genomic_DNA"/>
</dbReference>
<evidence type="ECO:0000313" key="2">
    <source>
        <dbReference type="EMBL" id="TKD17710.1"/>
    </source>
</evidence>
<proteinExistence type="predicted"/>
<dbReference type="PANTHER" id="PTHR33303">
    <property type="entry name" value="CYTOPLASMIC PROTEIN-RELATED"/>
    <property type="match status" value="1"/>
</dbReference>
<evidence type="ECO:0000259" key="1">
    <source>
        <dbReference type="SMART" id="SM00881"/>
    </source>
</evidence>
<evidence type="ECO:0000313" key="3">
    <source>
        <dbReference type="Proteomes" id="UP000310597"/>
    </source>
</evidence>
<dbReference type="Gene3D" id="3.40.50.720">
    <property type="entry name" value="NAD(P)-binding Rossmann-like Domain"/>
    <property type="match status" value="1"/>
</dbReference>
<dbReference type="Pfam" id="PF13380">
    <property type="entry name" value="CoA_binding_2"/>
    <property type="match status" value="1"/>
</dbReference>
<dbReference type="AlphaFoldDB" id="A0A4U1JP22"/>
<dbReference type="SMART" id="SM00881">
    <property type="entry name" value="CoA_binding"/>
    <property type="match status" value="1"/>
</dbReference>
<dbReference type="PANTHER" id="PTHR33303:SF2">
    <property type="entry name" value="COA-BINDING DOMAIN-CONTAINING PROTEIN"/>
    <property type="match status" value="1"/>
</dbReference>
<reference evidence="2 3" key="1">
    <citation type="submission" date="2019-04" db="EMBL/GenBank/DDBJ databases">
        <title>Draft Whole-Genome sequence of the purple photosynthetic bacterium Rhodobacter capsulatus SP108 with an indigenous class A beta-lactamase.</title>
        <authorList>
            <person name="Robertson S."/>
            <person name="Meyer T.E."/>
            <person name="Kyndt J.A."/>
        </authorList>
    </citation>
    <scope>NUCLEOTIDE SEQUENCE [LARGE SCALE GENOMIC DNA]</scope>
    <source>
        <strain evidence="2 3">SP108</strain>
    </source>
</reference>
<dbReference type="InterPro" id="IPR036291">
    <property type="entry name" value="NAD(P)-bd_dom_sf"/>
</dbReference>
<organism evidence="2 3">
    <name type="scientific">Rhodobacter capsulatus</name>
    <name type="common">Rhodopseudomonas capsulata</name>
    <dbReference type="NCBI Taxonomy" id="1061"/>
    <lineage>
        <taxon>Bacteria</taxon>
        <taxon>Pseudomonadati</taxon>
        <taxon>Pseudomonadota</taxon>
        <taxon>Alphaproteobacteria</taxon>
        <taxon>Rhodobacterales</taxon>
        <taxon>Rhodobacter group</taxon>
        <taxon>Rhodobacter</taxon>
    </lineage>
</organism>
<comment type="caution">
    <text evidence="2">The sequence shown here is derived from an EMBL/GenBank/DDBJ whole genome shotgun (WGS) entry which is preliminary data.</text>
</comment>
<protein>
    <submittedName>
        <fullName evidence="2">CoA-binding protein</fullName>
    </submittedName>
</protein>
<dbReference type="SUPFAM" id="SSF51735">
    <property type="entry name" value="NAD(P)-binding Rossmann-fold domains"/>
    <property type="match status" value="1"/>
</dbReference>
<sequence>MRDAELREILTTTRTIALVGFSANPDRPAQAVAAFLQARGYRVIPVNPGLAGQSALGETVYPDLAAIPQEIVIDMVDVFRAPEAVPGVVEQMLTHRPEARVLWLQLGVIHPEAAARAEAAGKLVVMDRCPKLEIARLGM</sequence>
<feature type="domain" description="CoA-binding" evidence="1">
    <location>
        <begin position="9"/>
        <end position="108"/>
    </location>
</feature>
<dbReference type="InterPro" id="IPR003781">
    <property type="entry name" value="CoA-bd"/>
</dbReference>
<accession>A0A4U1JP22</accession>
<dbReference type="Proteomes" id="UP000310597">
    <property type="component" value="Unassembled WGS sequence"/>
</dbReference>